<feature type="DNA-binding region" description="H-T-H motif" evidence="4">
    <location>
        <begin position="39"/>
        <end position="58"/>
    </location>
</feature>
<dbReference type="GO" id="GO:0003700">
    <property type="term" value="F:DNA-binding transcription factor activity"/>
    <property type="evidence" value="ECO:0007669"/>
    <property type="project" value="TreeGrafter"/>
</dbReference>
<gene>
    <name evidence="6" type="primary">jadR*</name>
    <name evidence="7" type="ordered locus">SVEN_6001</name>
</gene>
<accession>Q939Q2</accession>
<reference evidence="7" key="3">
    <citation type="submission" date="2011-03" db="EMBL/GenBank/DDBJ databases">
        <authorList>
            <person name="Bibb M."/>
        </authorList>
    </citation>
    <scope>NUCLEOTIDE SEQUENCE</scope>
    <source>
        <strain evidence="7">ATCC 10712</strain>
    </source>
</reference>
<evidence type="ECO:0000256" key="1">
    <source>
        <dbReference type="ARBA" id="ARBA00023015"/>
    </source>
</evidence>
<evidence type="ECO:0000313" key="8">
    <source>
        <dbReference type="Proteomes" id="UP000006854"/>
    </source>
</evidence>
<dbReference type="SUPFAM" id="SSF46689">
    <property type="entry name" value="Homeodomain-like"/>
    <property type="match status" value="1"/>
</dbReference>
<dbReference type="PATRIC" id="fig|953739.5.peg.1211"/>
<evidence type="ECO:0000313" key="7">
    <source>
        <dbReference type="EMBL" id="CCA59287.1"/>
    </source>
</evidence>
<evidence type="ECO:0000256" key="3">
    <source>
        <dbReference type="ARBA" id="ARBA00023163"/>
    </source>
</evidence>
<dbReference type="SMR" id="Q939Q2"/>
<dbReference type="GeneID" id="51866544"/>
<dbReference type="SUPFAM" id="SSF48498">
    <property type="entry name" value="Tetracyclin repressor-like, C-terminal domain"/>
    <property type="match status" value="1"/>
</dbReference>
<dbReference type="KEGG" id="sve:SVEN_6001"/>
<dbReference type="STRING" id="953739.SVEN_6001"/>
<evidence type="ECO:0000313" key="6">
    <source>
        <dbReference type="EMBL" id="AAL14255.1"/>
    </source>
</evidence>
<accession>F2RC36</accession>
<dbReference type="eggNOG" id="COG1309">
    <property type="taxonomic scope" value="Bacteria"/>
</dbReference>
<proteinExistence type="predicted"/>
<dbReference type="OrthoDB" id="4371863at2"/>
<dbReference type="GO" id="GO:0000976">
    <property type="term" value="F:transcription cis-regulatory region binding"/>
    <property type="evidence" value="ECO:0007669"/>
    <property type="project" value="TreeGrafter"/>
</dbReference>
<evidence type="ECO:0000259" key="5">
    <source>
        <dbReference type="PROSITE" id="PS50977"/>
    </source>
</evidence>
<dbReference type="AlphaFoldDB" id="Q939Q2"/>
<evidence type="ECO:0000256" key="4">
    <source>
        <dbReference type="PROSITE-ProRule" id="PRU00335"/>
    </source>
</evidence>
<dbReference type="Pfam" id="PF00440">
    <property type="entry name" value="TetR_N"/>
    <property type="match status" value="1"/>
</dbReference>
<evidence type="ECO:0000256" key="2">
    <source>
        <dbReference type="ARBA" id="ARBA00023125"/>
    </source>
</evidence>
<dbReference type="PANTHER" id="PTHR30055">
    <property type="entry name" value="HTH-TYPE TRANSCRIPTIONAL REGULATOR RUTR"/>
    <property type="match status" value="1"/>
</dbReference>
<dbReference type="InterPro" id="IPR036271">
    <property type="entry name" value="Tet_transcr_reg_TetR-rel_C_sf"/>
</dbReference>
<reference evidence="7 8" key="2">
    <citation type="journal article" date="2011" name="BMC Genomics">
        <title>Genome-wide analysis of the role of GlnR in Streptomyces venezuelae provides new insights into global nitrogen regulation in actinomycetes.</title>
        <authorList>
            <person name="Pullan S.T."/>
            <person name="Bibb M.J."/>
            <person name="Merrick M."/>
        </authorList>
    </citation>
    <scope>NUCLEOTIDE SEQUENCE [LARGE SCALE GENOMIC DNA]</scope>
    <source>
        <strain evidence="7">ATCC 10712</strain>
    </source>
</reference>
<keyword evidence="3" id="KW-0804">Transcription</keyword>
<dbReference type="InterPro" id="IPR050109">
    <property type="entry name" value="HTH-type_TetR-like_transc_reg"/>
</dbReference>
<dbReference type="InterPro" id="IPR009057">
    <property type="entry name" value="Homeodomain-like_sf"/>
</dbReference>
<dbReference type="RefSeq" id="WP_015037182.1">
    <property type="nucleotide sequence ID" value="NC_018750.1"/>
</dbReference>
<name>Q939Q2_STRVP</name>
<dbReference type="Gene3D" id="1.10.357.10">
    <property type="entry name" value="Tetracycline Repressor, domain 2"/>
    <property type="match status" value="1"/>
</dbReference>
<keyword evidence="1" id="KW-0805">Transcription regulation</keyword>
<dbReference type="HOGENOM" id="CLU_107911_0_0_11"/>
<dbReference type="Proteomes" id="UP000006854">
    <property type="component" value="Chromosome"/>
</dbReference>
<organism evidence="6">
    <name type="scientific">Streptomyces venezuelae (strain ATCC 10712 / CBS 650.69 / DSM 40230 / JCM 4526 / NBRC 13096 / PD 04745)</name>
    <dbReference type="NCBI Taxonomy" id="953739"/>
    <lineage>
        <taxon>Bacteria</taxon>
        <taxon>Bacillati</taxon>
        <taxon>Actinomycetota</taxon>
        <taxon>Actinomycetes</taxon>
        <taxon>Kitasatosporales</taxon>
        <taxon>Streptomycetaceae</taxon>
        <taxon>Streptomyces</taxon>
    </lineage>
</organism>
<dbReference type="EMBL" id="AY026363">
    <property type="protein sequence ID" value="AAL14255.1"/>
    <property type="molecule type" value="Genomic_DNA"/>
</dbReference>
<dbReference type="PANTHER" id="PTHR30055:SF234">
    <property type="entry name" value="HTH-TYPE TRANSCRIPTIONAL REGULATOR BETI"/>
    <property type="match status" value="1"/>
</dbReference>
<dbReference type="EMBL" id="FR845719">
    <property type="protein sequence ID" value="CCA59287.1"/>
    <property type="molecule type" value="Genomic_DNA"/>
</dbReference>
<protein>
    <submittedName>
        <fullName evidence="6">JadR</fullName>
    </submittedName>
</protein>
<reference evidence="6" key="1">
    <citation type="journal article" date="2002" name="Microbiology">
        <title>Biosynthesis of the dideoxysugar component of jadomycin B: genes in the jad cluster of Streptomyces venezuelae ISP5230 for L-digitoxose assembly and transfer to the angucycline aglycone.</title>
        <authorList>
            <person name="Wang L."/>
            <person name="White R.L."/>
            <person name="Vining L.C."/>
        </authorList>
    </citation>
    <scope>NUCLEOTIDE SEQUENCE</scope>
    <source>
        <strain evidence="6">ISP 5230</strain>
    </source>
</reference>
<dbReference type="PROSITE" id="PS50977">
    <property type="entry name" value="HTH_TETR_2"/>
    <property type="match status" value="1"/>
</dbReference>
<keyword evidence="2 4" id="KW-0238">DNA-binding</keyword>
<sequence>MATRKYEQRLRAEAAAETRRRILDALYEQLRSAPSEAVGLDRIARTAGVSRSTVYTTFGSRSGLFDALGADLLHRGGFERMVREVLQPDAREGLRGGIRGNVEMYAAHRDVMRALYSMAALDAEAVGGAVQRMETGRAAGMDDLARRLGAQGELREDVTVAEAARRLWLFSAFDSFDLLYTGRSMTVEQVTSTLTTAAEHALCR</sequence>
<feature type="domain" description="HTH tetR-type" evidence="5">
    <location>
        <begin position="16"/>
        <end position="76"/>
    </location>
</feature>
<dbReference type="InterPro" id="IPR001647">
    <property type="entry name" value="HTH_TetR"/>
</dbReference>
<keyword evidence="8" id="KW-1185">Reference proteome</keyword>